<dbReference type="PANTHER" id="PTHR39082">
    <property type="entry name" value="PHOSPHOLIPASE C-BETA-2-RELATED"/>
    <property type="match status" value="1"/>
</dbReference>
<dbReference type="Pfam" id="PF02591">
    <property type="entry name" value="Zn_ribbon_9"/>
    <property type="match status" value="1"/>
</dbReference>
<dbReference type="PANTHER" id="PTHR39082:SF1">
    <property type="entry name" value="SCAVENGER RECEPTOR CLASS A MEMBER 3"/>
    <property type="match status" value="1"/>
</dbReference>
<dbReference type="InterPro" id="IPR056003">
    <property type="entry name" value="CT398_CC_hairpin"/>
</dbReference>
<comment type="caution">
    <text evidence="4">The sequence shown here is derived from an EMBL/GenBank/DDBJ whole genome shotgun (WGS) entry which is preliminary data.</text>
</comment>
<reference evidence="4" key="2">
    <citation type="submission" date="2020-09" db="EMBL/GenBank/DDBJ databases">
        <title>Novel species in genus Aeromicrobium.</title>
        <authorList>
            <person name="Zhang G."/>
        </authorList>
    </citation>
    <scope>NUCLEOTIDE SEQUENCE</scope>
    <source>
        <strain evidence="4">SSW1-57</strain>
    </source>
</reference>
<gene>
    <name evidence="5" type="ORF">BJ975_000823</name>
    <name evidence="4" type="ORF">IDH50_00185</name>
</gene>
<evidence type="ECO:0000259" key="3">
    <source>
        <dbReference type="Pfam" id="PF24481"/>
    </source>
</evidence>
<evidence type="ECO:0008006" key="8">
    <source>
        <dbReference type="Google" id="ProtNLM"/>
    </source>
</evidence>
<proteinExistence type="predicted"/>
<feature type="domain" description="C4-type zinc ribbon" evidence="2">
    <location>
        <begin position="205"/>
        <end position="239"/>
    </location>
</feature>
<protein>
    <recommendedName>
        <fullName evidence="8">C4-type zinc ribbon domain-containing protein</fullName>
    </recommendedName>
</protein>
<organism evidence="4 7">
    <name type="scientific">Aeromicrobium tamlense</name>
    <dbReference type="NCBI Taxonomy" id="375541"/>
    <lineage>
        <taxon>Bacteria</taxon>
        <taxon>Bacillati</taxon>
        <taxon>Actinomycetota</taxon>
        <taxon>Actinomycetes</taxon>
        <taxon>Propionibacteriales</taxon>
        <taxon>Nocardioidaceae</taxon>
        <taxon>Aeromicrobium</taxon>
    </lineage>
</organism>
<evidence type="ECO:0000256" key="1">
    <source>
        <dbReference type="SAM" id="Coils"/>
    </source>
</evidence>
<dbReference type="RefSeq" id="WP_179423933.1">
    <property type="nucleotide sequence ID" value="NZ_BAAAMP010000002.1"/>
</dbReference>
<dbReference type="Gene3D" id="1.10.287.1490">
    <property type="match status" value="1"/>
</dbReference>
<dbReference type="EMBL" id="JACWMT010000001">
    <property type="protein sequence ID" value="MBD1268645.1"/>
    <property type="molecule type" value="Genomic_DNA"/>
</dbReference>
<accession>A0A8I0FU29</accession>
<name>A0A8I0FU29_9ACTN</name>
<reference evidence="5 6" key="1">
    <citation type="submission" date="2020-07" db="EMBL/GenBank/DDBJ databases">
        <title>Sequencing the genomes of 1000 actinobacteria strains.</title>
        <authorList>
            <person name="Klenk H.-P."/>
        </authorList>
    </citation>
    <scope>NUCLEOTIDE SEQUENCE [LARGE SCALE GENOMIC DNA]</scope>
    <source>
        <strain evidence="5 6">DSM 19087</strain>
    </source>
</reference>
<evidence type="ECO:0000313" key="6">
    <source>
        <dbReference type="Proteomes" id="UP000587211"/>
    </source>
</evidence>
<sequence length="247" mass="26836">MKAEPVAQQALLDLQEKDSALAQLTHRRNTLPEHAEIAASDARLREIESRRVAAQTRVSDLERAQAKADVEVEQVKARRTRDEDRMASGAITNPKDLSSLQSELEALARRISTLEDEELEVMEQLEAAQAELDEAVAALDAETAARDALVAARDEKIAALDAEASEASAARESIRPNVPEDLFALYQKVAANHGGLGAAALRARRCQGCHLEINGADLRELAAEPEDTVLRCPECSRILVRSSESGV</sequence>
<feature type="coiled-coil region" evidence="1">
    <location>
        <begin position="44"/>
        <end position="145"/>
    </location>
</feature>
<dbReference type="Proteomes" id="UP000587211">
    <property type="component" value="Unassembled WGS sequence"/>
</dbReference>
<evidence type="ECO:0000259" key="2">
    <source>
        <dbReference type="Pfam" id="PF02591"/>
    </source>
</evidence>
<evidence type="ECO:0000313" key="5">
    <source>
        <dbReference type="EMBL" id="NYI37448.1"/>
    </source>
</evidence>
<dbReference type="Proteomes" id="UP000659061">
    <property type="component" value="Unassembled WGS sequence"/>
</dbReference>
<dbReference type="InterPro" id="IPR003743">
    <property type="entry name" value="Zf-RING_7"/>
</dbReference>
<keyword evidence="1" id="KW-0175">Coiled coil</keyword>
<dbReference type="InterPro" id="IPR052376">
    <property type="entry name" value="Oxidative_Scav/Glycosyltrans"/>
</dbReference>
<dbReference type="AlphaFoldDB" id="A0A8I0FU29"/>
<evidence type="ECO:0000313" key="7">
    <source>
        <dbReference type="Proteomes" id="UP000659061"/>
    </source>
</evidence>
<dbReference type="Pfam" id="PF24481">
    <property type="entry name" value="CT398_CC"/>
    <property type="match status" value="1"/>
</dbReference>
<dbReference type="EMBL" id="JACBZN010000001">
    <property type="protein sequence ID" value="NYI37448.1"/>
    <property type="molecule type" value="Genomic_DNA"/>
</dbReference>
<feature type="domain" description="CT398-like coiled coil hairpin" evidence="3">
    <location>
        <begin position="14"/>
        <end position="194"/>
    </location>
</feature>
<keyword evidence="6" id="KW-1185">Reference proteome</keyword>
<evidence type="ECO:0000313" key="4">
    <source>
        <dbReference type="EMBL" id="MBD1268645.1"/>
    </source>
</evidence>